<dbReference type="GO" id="GO:0051301">
    <property type="term" value="P:cell division"/>
    <property type="evidence" value="ECO:0007669"/>
    <property type="project" value="UniProtKB-KW"/>
</dbReference>
<dbReference type="PROSITE" id="PS50901">
    <property type="entry name" value="FTSK"/>
    <property type="match status" value="1"/>
</dbReference>
<evidence type="ECO:0000313" key="6">
    <source>
        <dbReference type="Proteomes" id="UP000034103"/>
    </source>
</evidence>
<evidence type="ECO:0000256" key="3">
    <source>
        <dbReference type="PROSITE-ProRule" id="PRU00289"/>
    </source>
</evidence>
<evidence type="ECO:0000259" key="4">
    <source>
        <dbReference type="PROSITE" id="PS50901"/>
    </source>
</evidence>
<dbReference type="HOGENOM" id="CLU_305200_0_0_3"/>
<dbReference type="SUPFAM" id="SSF52540">
    <property type="entry name" value="P-loop containing nucleoside triphosphate hydrolases"/>
    <property type="match status" value="1"/>
</dbReference>
<organism evidence="5 6">
    <name type="scientific">Microcystis aeruginosa NIES-2549</name>
    <dbReference type="NCBI Taxonomy" id="1641812"/>
    <lineage>
        <taxon>Bacteria</taxon>
        <taxon>Bacillati</taxon>
        <taxon>Cyanobacteriota</taxon>
        <taxon>Cyanophyceae</taxon>
        <taxon>Oscillatoriophycideae</taxon>
        <taxon>Chroococcales</taxon>
        <taxon>Microcystaceae</taxon>
        <taxon>Microcystis</taxon>
    </lineage>
</organism>
<name>A0A0F6U3X1_MICAE</name>
<dbReference type="PANTHER" id="PTHR22683">
    <property type="entry name" value="SPORULATION PROTEIN RELATED"/>
    <property type="match status" value="1"/>
</dbReference>
<dbReference type="PANTHER" id="PTHR22683:SF41">
    <property type="entry name" value="DNA TRANSLOCASE FTSK"/>
    <property type="match status" value="1"/>
</dbReference>
<dbReference type="RefSeq" id="WP_046663707.1">
    <property type="nucleotide sequence ID" value="NZ_CP011304.1"/>
</dbReference>
<evidence type="ECO:0000313" key="5">
    <source>
        <dbReference type="EMBL" id="AKE64556.1"/>
    </source>
</evidence>
<keyword evidence="5" id="KW-0131">Cell cycle</keyword>
<dbReference type="InterPro" id="IPR002543">
    <property type="entry name" value="FtsK_dom"/>
</dbReference>
<keyword evidence="2 3" id="KW-0067">ATP-binding</keyword>
<keyword evidence="1 3" id="KW-0547">Nucleotide-binding</keyword>
<protein>
    <submittedName>
        <fullName evidence="5">Cell division protein FtsK</fullName>
    </submittedName>
</protein>
<dbReference type="InterPro" id="IPR050206">
    <property type="entry name" value="FtsK/SpoIIIE/SftA"/>
</dbReference>
<reference evidence="5 6" key="1">
    <citation type="journal article" date="2015" name="Genome Announc.">
        <title>Complete Genome Sequence of Microcystis aeruginosa NIES-2549, a Bloom-Forming Cyanobacterium from Lake Kasumigaura, Japan.</title>
        <authorList>
            <person name="Yamaguchi H."/>
            <person name="Suzuki S."/>
            <person name="Tanabe Y."/>
            <person name="Osana Y."/>
            <person name="Shimura Y."/>
            <person name="Ishida K."/>
            <person name="Kawachi M."/>
        </authorList>
    </citation>
    <scope>NUCLEOTIDE SEQUENCE [LARGE SCALE GENOMIC DNA]</scope>
    <source>
        <strain evidence="5 6">NIES-2549</strain>
    </source>
</reference>
<dbReference type="AlphaFoldDB" id="A0A0F6U3X1"/>
<dbReference type="GO" id="GO:0005524">
    <property type="term" value="F:ATP binding"/>
    <property type="evidence" value="ECO:0007669"/>
    <property type="project" value="UniProtKB-UniRule"/>
</dbReference>
<dbReference type="Proteomes" id="UP000034103">
    <property type="component" value="Chromosome"/>
</dbReference>
<dbReference type="Pfam" id="PF01580">
    <property type="entry name" value="FtsK_SpoIIIE"/>
    <property type="match status" value="1"/>
</dbReference>
<proteinExistence type="predicted"/>
<dbReference type="GO" id="GO:0003677">
    <property type="term" value="F:DNA binding"/>
    <property type="evidence" value="ECO:0007669"/>
    <property type="project" value="InterPro"/>
</dbReference>
<dbReference type="EMBL" id="CP011304">
    <property type="protein sequence ID" value="AKE64556.1"/>
    <property type="molecule type" value="Genomic_DNA"/>
</dbReference>
<dbReference type="Gene3D" id="3.40.50.300">
    <property type="entry name" value="P-loop containing nucleotide triphosphate hydrolases"/>
    <property type="match status" value="2"/>
</dbReference>
<gene>
    <name evidence="5" type="ORF">MYAER_2208</name>
</gene>
<sequence>MFWQQQIEGLNQKIEQSSQRITDYLGFCASLFNHGKLNGEQLPNYFGKFLQDSYLSTQSYLEQQPLEIIGSWQDYRWENWNINDNLLSSLEHTELIRIGQLVEQRSSNNTFCVPEFAPFIGGNKTIIIRCSNNTRNMGLELLQSLVIRTAILLPYQIRYTFCDPVNNGGAFLMRRSLPEALIRENSGEVYRDLLEVTQDIRRVKETYLDPQSPALHLLPPDIRVNERFEGIFVADFPKRYDRRDIEELQKIGNSGPEAGRYVFIHYNQDIDLPRDINMSGFENAFYIDLSQQSKTATSCQLQFKADSIPDADLQKQLLDKVKQAKPPERKLDWDDIVGIDPQNWWNYSSEEWITTPIGGRGSSDQLNIWFGKDSEGHQCAHGMLGAMTGSGKSTLYHGLILGLATRYSPSELRFYLIDGKYGVELAPYRNLPHTEVVSLHSSPELSRSVLTELIAEKERRNALFKRLGVSELAGYRRLGQPEGKMPRILLIIDEYQELFFNDKEDTASSQLLILAQQGRSAGIHMLLASQRFGAEGMRNQTGILGNIHLRMGMQMSKTEIQALTEFGKRGKQLLMTCDLPGKIVINDRSGDDNSNYFGKVAFIEKSRRDMIINALSQKAHQLSPEDYTETVVFDGDSQPNLADNPQLRHILDYGKWLTSEDWEKIARLPFYKGGLGISDWFSAEYPVLTWLGQEFSVRQQARLILRRRPSENVLVIGGDYNTARYGILSAILTSLAINGNLQQSRFVVVDRSVSGTQWHLALEEVCQIILKPLGFTTAFNRENRIITAILNNLIVQLDERNQLSEADLMTQPSIFVIMTELDRVDDLRRSNEQSYSPESHLTTQIKRLLKEGPSKGIHLILSFSGIKAFSNVLDIRRNLAYFRHRVALQMSEDDSFTFVSDRQASRLQADGDVPIKALYRDTDSDRTTLFKPYSTESTPEFKQQIEKIANSLIKRA</sequence>
<keyword evidence="5" id="KW-0132">Cell division</keyword>
<feature type="binding site" evidence="3">
    <location>
        <begin position="386"/>
        <end position="393"/>
    </location>
    <ligand>
        <name>ATP</name>
        <dbReference type="ChEBI" id="CHEBI:30616"/>
    </ligand>
</feature>
<dbReference type="PATRIC" id="fig|1641812.3.peg.2280"/>
<feature type="domain" description="FtsK" evidence="4">
    <location>
        <begin position="365"/>
        <end position="562"/>
    </location>
</feature>
<dbReference type="InterPro" id="IPR027417">
    <property type="entry name" value="P-loop_NTPase"/>
</dbReference>
<evidence type="ECO:0000256" key="2">
    <source>
        <dbReference type="ARBA" id="ARBA00022840"/>
    </source>
</evidence>
<accession>A0A0F6U3X1</accession>
<evidence type="ECO:0000256" key="1">
    <source>
        <dbReference type="ARBA" id="ARBA00022741"/>
    </source>
</evidence>